<keyword evidence="1" id="KW-0812">Transmembrane</keyword>
<protein>
    <recommendedName>
        <fullName evidence="4">Transmembrane protein</fullName>
    </recommendedName>
</protein>
<accession>A0A7X3HDF2</accession>
<proteinExistence type="predicted"/>
<reference evidence="2 3" key="1">
    <citation type="submission" date="2019-12" db="EMBL/GenBank/DDBJ databases">
        <title>Draft genome sequence of Pseudomonas otitidis recovered from a chicken carcass.</title>
        <authorList>
            <person name="Vieira T.R."/>
            <person name="Oliviera E.F.C."/>
            <person name="Silva N.M.V."/>
            <person name="Sambrano G.E."/>
            <person name="Cibulski S.P."/>
            <person name="Cardoso M.R.I."/>
        </authorList>
    </citation>
    <scope>NUCLEOTIDE SEQUENCE [LARGE SCALE GENOMIC DNA]</scope>
    <source>
        <strain evidence="2 3">25_K</strain>
    </source>
</reference>
<dbReference type="Proteomes" id="UP000461288">
    <property type="component" value="Unassembled WGS sequence"/>
</dbReference>
<evidence type="ECO:0000313" key="3">
    <source>
        <dbReference type="Proteomes" id="UP000461288"/>
    </source>
</evidence>
<dbReference type="AlphaFoldDB" id="A0A7X3HDF2"/>
<comment type="caution">
    <text evidence="2">The sequence shown here is derived from an EMBL/GenBank/DDBJ whole genome shotgun (WGS) entry which is preliminary data.</text>
</comment>
<evidence type="ECO:0000256" key="1">
    <source>
        <dbReference type="SAM" id="Phobius"/>
    </source>
</evidence>
<feature type="transmembrane region" description="Helical" evidence="1">
    <location>
        <begin position="38"/>
        <end position="57"/>
    </location>
</feature>
<sequence length="88" mass="9823">MLRTIALLVAALLWLFLAAVMSHQLAPLMLTSGRPELVLLAFLLPPAWLILGLAAYIKIADYGWRERWEAPLPPDAFDQPAPAVRCWS</sequence>
<keyword evidence="1" id="KW-0472">Membrane</keyword>
<organism evidence="2 3">
    <name type="scientific">Metapseudomonas otitidis</name>
    <dbReference type="NCBI Taxonomy" id="319939"/>
    <lineage>
        <taxon>Bacteria</taxon>
        <taxon>Pseudomonadati</taxon>
        <taxon>Pseudomonadota</taxon>
        <taxon>Gammaproteobacteria</taxon>
        <taxon>Pseudomonadales</taxon>
        <taxon>Pseudomonadaceae</taxon>
        <taxon>Metapseudomonas</taxon>
    </lineage>
</organism>
<dbReference type="RefSeq" id="WP_160482076.1">
    <property type="nucleotide sequence ID" value="NZ_WTFN01000068.1"/>
</dbReference>
<dbReference type="EMBL" id="WTFN01000068">
    <property type="protein sequence ID" value="MWK58741.1"/>
    <property type="molecule type" value="Genomic_DNA"/>
</dbReference>
<evidence type="ECO:0008006" key="4">
    <source>
        <dbReference type="Google" id="ProtNLM"/>
    </source>
</evidence>
<name>A0A7X3HDF2_9GAMM</name>
<gene>
    <name evidence="2" type="ORF">GO594_22390</name>
</gene>
<keyword evidence="1" id="KW-1133">Transmembrane helix</keyword>
<evidence type="ECO:0000313" key="2">
    <source>
        <dbReference type="EMBL" id="MWK58741.1"/>
    </source>
</evidence>